<dbReference type="Gene3D" id="1.25.40.10">
    <property type="entry name" value="Tetratricopeptide repeat domain"/>
    <property type="match status" value="1"/>
</dbReference>
<name>A0A1A9W430_9MUSC</name>
<dbReference type="GO" id="GO:0070062">
    <property type="term" value="C:extracellular exosome"/>
    <property type="evidence" value="ECO:0007669"/>
    <property type="project" value="TreeGrafter"/>
</dbReference>
<dbReference type="Proteomes" id="UP000091820">
    <property type="component" value="Unassembled WGS sequence"/>
</dbReference>
<dbReference type="STRING" id="37001.A0A1A9W430"/>
<dbReference type="GO" id="GO:0003341">
    <property type="term" value="P:cilium movement"/>
    <property type="evidence" value="ECO:0007669"/>
    <property type="project" value="TreeGrafter"/>
</dbReference>
<evidence type="ECO:0000313" key="4">
    <source>
        <dbReference type="Proteomes" id="UP000091820"/>
    </source>
</evidence>
<keyword evidence="2" id="KW-0802">TPR repeat</keyword>
<dbReference type="EnsemblMetazoa" id="GBRI005603-RA">
    <property type="protein sequence ID" value="GBRI005603-PA"/>
    <property type="gene ID" value="GBRI005603"/>
</dbReference>
<sequence length="1006" mass="117887">MEKLIAMRRNQEEYKTFLQIDENRIGLFRKNFVSNAARVFLYLQPKEISYKADAHTSVTISLEHQKASVSKLKDFYKEDNVIYLHTFAEKKPTFSLPINRDNVDDIVAFSDSPLKLTLYETISPDSLRCSTEGSESTDIDIKTSPEDSMDIESLPKVAMAQGFLDLIPYFSKGRAHASVKIILYPLDPFWDTGGCTITWDIYSLMPLLKELKLSNIVFISFASLFNVATNVLEDCDDLIATLSWRLKDPKKQMIDKIFICRYTAFSKKIIDEQNVFYKWESLKDPKLNNYDSLGIYADVHCFMHELFSDLLCTENVDFNIKDIDITRDFALVCNSIHRFVLTDKMQIALESYLACDRYEILVEISKQSQPTMVLLQGSIDTSIFMYPKVTNCSFAIQLKPPEISRTYLSRLKSRKTERSFKVSNTETSVDEIPKQTTFAIINICLKLPITGPAESLNEIFSLRDIQRDIFNNCWKREPKKISTPLLEGRKCAESYKSFDDSILQIVRYLVQNNIQSITENKPFFCAQVKNVMNLILPLIACDFNIRYTTKTNIEFMNLVTIVHRELVGRCYNLVEKIAKNWSLDLDVQIILQEMNLVKLLYHIGNENMSQHLLDTLDEKYGHNPMFRFHMFLYDIEVENFDSAREYLNRPLKQKYMDALFAIDLCEIYLDYMKDIQNAKEEGESNVTENLLKALKHYCEKMQPKFPVGWMILYCIYKKHNYRPGMSYARWKYENLMEALVIEIHCIPKSRWEIYNNFRPNLKTERAKFFWKACEFLLQLGLYCFARWLFDDIANEFMEVERYIIDASLKLAVKLVATNFMLPVPLLEENEDNRFSKENELNAFLCLVNGNIEYYRNPYGDDAMKYYASLLNIIDVTKDLRFQLGILRYAYRMLEEKQLEEALEAFEFAREIIDYPVIAYIGKAEALYFLDRLKEAELYFAETTRFSMYLPNVWAYLAVINLRLGQNYRALECWKYAHLNSDVLINGEILNELEKFDVKDISFFVDV</sequence>
<accession>A0A1A9W430</accession>
<dbReference type="InterPro" id="IPR011990">
    <property type="entry name" value="TPR-like_helical_dom_sf"/>
</dbReference>
<reference evidence="4" key="1">
    <citation type="submission" date="2014-03" db="EMBL/GenBank/DDBJ databases">
        <authorList>
            <person name="Aksoy S."/>
            <person name="Warren W."/>
            <person name="Wilson R.K."/>
        </authorList>
    </citation>
    <scope>NUCLEOTIDE SEQUENCE [LARGE SCALE GENOMIC DNA]</scope>
    <source>
        <strain evidence="4">IAEA</strain>
    </source>
</reference>
<keyword evidence="1" id="KW-0677">Repeat</keyword>
<dbReference type="VEuPathDB" id="VectorBase:GBRI005603"/>
<dbReference type="AlphaFoldDB" id="A0A1A9W430"/>
<dbReference type="InterPro" id="IPR052628">
    <property type="entry name" value="CFAP70"/>
</dbReference>
<reference evidence="3" key="2">
    <citation type="submission" date="2020-05" db="UniProtKB">
        <authorList>
            <consortium name="EnsemblMetazoa"/>
        </authorList>
    </citation>
    <scope>IDENTIFICATION</scope>
    <source>
        <strain evidence="3">IAEA</strain>
    </source>
</reference>
<evidence type="ECO:0000313" key="3">
    <source>
        <dbReference type="EnsemblMetazoa" id="GBRI005603-PA"/>
    </source>
</evidence>
<dbReference type="GO" id="GO:0031514">
    <property type="term" value="C:motile cilium"/>
    <property type="evidence" value="ECO:0007669"/>
    <property type="project" value="TreeGrafter"/>
</dbReference>
<proteinExistence type="predicted"/>
<dbReference type="GO" id="GO:0060271">
    <property type="term" value="P:cilium assembly"/>
    <property type="evidence" value="ECO:0007669"/>
    <property type="project" value="TreeGrafter"/>
</dbReference>
<organism evidence="3 4">
    <name type="scientific">Glossina brevipalpis</name>
    <dbReference type="NCBI Taxonomy" id="37001"/>
    <lineage>
        <taxon>Eukaryota</taxon>
        <taxon>Metazoa</taxon>
        <taxon>Ecdysozoa</taxon>
        <taxon>Arthropoda</taxon>
        <taxon>Hexapoda</taxon>
        <taxon>Insecta</taxon>
        <taxon>Pterygota</taxon>
        <taxon>Neoptera</taxon>
        <taxon>Endopterygota</taxon>
        <taxon>Diptera</taxon>
        <taxon>Brachycera</taxon>
        <taxon>Muscomorpha</taxon>
        <taxon>Hippoboscoidea</taxon>
        <taxon>Glossinidae</taxon>
        <taxon>Glossina</taxon>
    </lineage>
</organism>
<dbReference type="PANTHER" id="PTHR44314">
    <property type="entry name" value="CILIA- AND FLAGELLA-ASSOCIATED PROTEIN 70"/>
    <property type="match status" value="1"/>
</dbReference>
<dbReference type="PANTHER" id="PTHR44314:SF1">
    <property type="entry name" value="CILIA- AND FLAGELLA-ASSOCIATED PROTEIN 70"/>
    <property type="match status" value="1"/>
</dbReference>
<evidence type="ECO:0000256" key="2">
    <source>
        <dbReference type="ARBA" id="ARBA00022803"/>
    </source>
</evidence>
<dbReference type="SUPFAM" id="SSF48452">
    <property type="entry name" value="TPR-like"/>
    <property type="match status" value="1"/>
</dbReference>
<protein>
    <submittedName>
        <fullName evidence="3">Uncharacterized protein</fullName>
    </submittedName>
</protein>
<evidence type="ECO:0000256" key="1">
    <source>
        <dbReference type="ARBA" id="ARBA00022737"/>
    </source>
</evidence>
<keyword evidence="4" id="KW-1185">Reference proteome</keyword>